<evidence type="ECO:0008006" key="3">
    <source>
        <dbReference type="Google" id="ProtNLM"/>
    </source>
</evidence>
<organism evidence="1 2">
    <name type="scientific">Gossypium gossypioides</name>
    <name type="common">Mexican cotton</name>
    <name type="synonym">Selera gossypioides</name>
    <dbReference type="NCBI Taxonomy" id="34282"/>
    <lineage>
        <taxon>Eukaryota</taxon>
        <taxon>Viridiplantae</taxon>
        <taxon>Streptophyta</taxon>
        <taxon>Embryophyta</taxon>
        <taxon>Tracheophyta</taxon>
        <taxon>Spermatophyta</taxon>
        <taxon>Magnoliopsida</taxon>
        <taxon>eudicotyledons</taxon>
        <taxon>Gunneridae</taxon>
        <taxon>Pentapetalae</taxon>
        <taxon>rosids</taxon>
        <taxon>malvids</taxon>
        <taxon>Malvales</taxon>
        <taxon>Malvaceae</taxon>
        <taxon>Malvoideae</taxon>
        <taxon>Gossypium</taxon>
    </lineage>
</organism>
<dbReference type="EMBL" id="JABEZY010000005">
    <property type="protein sequence ID" value="MBA0738102.1"/>
    <property type="molecule type" value="Genomic_DNA"/>
</dbReference>
<dbReference type="AlphaFoldDB" id="A0A7J9BPK2"/>
<gene>
    <name evidence="1" type="ORF">Gogos_011512</name>
</gene>
<evidence type="ECO:0000313" key="2">
    <source>
        <dbReference type="Proteomes" id="UP000593579"/>
    </source>
</evidence>
<evidence type="ECO:0000313" key="1">
    <source>
        <dbReference type="EMBL" id="MBA0738102.1"/>
    </source>
</evidence>
<accession>A0A7J9BPK2</accession>
<protein>
    <recommendedName>
        <fullName evidence="3">DUF4283 domain-containing protein</fullName>
    </recommendedName>
</protein>
<comment type="caution">
    <text evidence="1">The sequence shown here is derived from an EMBL/GenBank/DDBJ whole genome shotgun (WGS) entry which is preliminary data.</text>
</comment>
<proteinExistence type="predicted"/>
<dbReference type="Proteomes" id="UP000593579">
    <property type="component" value="Unassembled WGS sequence"/>
</dbReference>
<sequence length="176" mass="20094">MFDFYLISNLGEKHFMFKVFNRLDFGRVVPLIYSYFWVQVHNLPSGFFAETIAKQLGNFIGSFEEYYMKQISRGFRQFMRIRVSIGHPDLSLDAFENIVFSAVGISPSIIQYRPTFIEGAKENMPASNKIIISNEFNNHSVGANIPNVISPRLTLGPIATPLFTSSQMTKKQLLKP</sequence>
<reference evidence="1 2" key="1">
    <citation type="journal article" date="2019" name="Genome Biol. Evol.">
        <title>Insights into the evolution of the New World diploid cottons (Gossypium, subgenus Houzingenia) based on genome sequencing.</title>
        <authorList>
            <person name="Grover C.E."/>
            <person name="Arick M.A. 2nd"/>
            <person name="Thrash A."/>
            <person name="Conover J.L."/>
            <person name="Sanders W.S."/>
            <person name="Peterson D.G."/>
            <person name="Frelichowski J.E."/>
            <person name="Scheffler J.A."/>
            <person name="Scheffler B.E."/>
            <person name="Wendel J.F."/>
        </authorList>
    </citation>
    <scope>NUCLEOTIDE SEQUENCE [LARGE SCALE GENOMIC DNA]</scope>
    <source>
        <strain evidence="1">5</strain>
        <tissue evidence="1">Leaf</tissue>
    </source>
</reference>
<name>A0A7J9BPK2_GOSGO</name>
<keyword evidence="2" id="KW-1185">Reference proteome</keyword>